<feature type="region of interest" description="Disordered" evidence="4">
    <location>
        <begin position="671"/>
        <end position="738"/>
    </location>
</feature>
<dbReference type="Pfam" id="PF02854">
    <property type="entry name" value="MIF4G"/>
    <property type="match status" value="1"/>
</dbReference>
<feature type="compositionally biased region" description="Low complexity" evidence="4">
    <location>
        <begin position="365"/>
        <end position="387"/>
    </location>
</feature>
<sequence>MNSDIDPRAHKAQPPLSDKKAIPSEKRQFGSSFGYPRVAKSFEPKCRFRDDGTSNAGNSQMKPTEGSRDFRDRQQESYPFESLRRGAPNSNYKEHRNGELEVDPRNRRKYKNERDEFPQGRGTSRNTLNPPPTESLQGNNSMLSRNSPNRETPQSYRQTSKTSYPKPPHVSPYKQYSDKWSENPPSSRPSMKGNYRGERGTRNGSPRRMDMPSQGDHTVLPRGMPYGNSPLLAQESTRLQECAMGEAAARNNGAYSDSTVHSPQAALLPLGEGVLPLSSPPGDGIAGVRLSPPSLPLSVSPVEPVYTHVSAKVASQAGIIPAPLVFSPPVYSDREIFAPTASPVWVREAVETSYTELGSFPTPPSSRLSGSHSLGSRGSLSAASLPAQDASSRGLSTEMYPSVFMGKGTRVAASSRRDESRPFGKREAEPVSGGVEITSALFQKEEGSRLGDVSSHSTSSRSVQPVSPSVSAPLVSTREDFREEAGVRTAGASAASRKHRAAPLMNRKAESAPKLTLEQGADDGWSDDGDGFGGDVSMVDIVDLKSKSPPADTRLSIGVVDSGFTPRSTLSGVAHGVMQSVAAGISEEESSHFVNKTSSFTTSTSISSTLSQQRKVGTPLIPKDATMDMPLDLGPIGKKVEGGGTPPPSAGLVSSRQTQVCENVGKAMPSRLEDTCERETSPSGDCQGTEATVFVEEGKGIRTRVESDSSGSGKEEKLKNEQSLTESITPSSCTVSSRGTVLLPGETVSPVITEAAAIPSSPREGKASTVMSEDLADRDTPPSIPTFTGSVATLLSPTEEGDSSLKSAGGGVWRSSRRTVTRTEALARQVKGLLNKLTIEKFPTIIEKLATLEEEVRQEYELVELVNLVVGKAVLEPEWSEMYADLCIVLNWRSPSLSENPQNTFRVALISKIQEEFQRLPKTLELSEEEAQGLEKAAIDLEIKKMKNHILGVVRLIGELFQRRLLAFRIVSSVVVDLVIDNENPHEHVIECFLQLICTTGYHIDQIPTLKSALDLWFGRLKELQNKDRYSKRLKCVIQDVLDLRKAGWRRKIHRERAKALSAVRGQLEKEDCIGGATHAAQYGNIVVIGKPSNMDSSKSYGAYLEEQRQRFEMRKNQRA</sequence>
<feature type="compositionally biased region" description="Basic and acidic residues" evidence="4">
    <location>
        <begin position="415"/>
        <end position="429"/>
    </location>
</feature>
<feature type="region of interest" description="Disordered" evidence="4">
    <location>
        <begin position="1"/>
        <end position="222"/>
    </location>
</feature>
<name>A0ABQ7J4P4_9APIC</name>
<reference evidence="6 7" key="1">
    <citation type="journal article" date="2020" name="bioRxiv">
        <title>Metabolic contributions of an alphaproteobacterial endosymbiont in the apicomplexan Cardiosporidium cionae.</title>
        <authorList>
            <person name="Hunter E.S."/>
            <person name="Paight C.J."/>
            <person name="Lane C.E."/>
        </authorList>
    </citation>
    <scope>NUCLEOTIDE SEQUENCE [LARGE SCALE GENOMIC DNA]</scope>
    <source>
        <strain evidence="6">ESH_2018</strain>
    </source>
</reference>
<gene>
    <name evidence="6" type="ORF">IE077_000272</name>
</gene>
<feature type="compositionally biased region" description="Polar residues" evidence="4">
    <location>
        <begin position="722"/>
        <end position="738"/>
    </location>
</feature>
<keyword evidence="7" id="KW-1185">Reference proteome</keyword>
<comment type="similarity">
    <text evidence="1">Belongs to the eukaryotic initiation factor 4G family.</text>
</comment>
<feature type="compositionally biased region" description="Basic and acidic residues" evidence="4">
    <location>
        <begin position="65"/>
        <end position="75"/>
    </location>
</feature>
<feature type="compositionally biased region" description="Basic and acidic residues" evidence="4">
    <location>
        <begin position="92"/>
        <end position="105"/>
    </location>
</feature>
<dbReference type="Gene3D" id="1.25.40.180">
    <property type="match status" value="1"/>
</dbReference>
<dbReference type="EMBL" id="JADAQX010001050">
    <property type="protein sequence ID" value="KAF8818757.1"/>
    <property type="molecule type" value="Genomic_DNA"/>
</dbReference>
<accession>A0ABQ7J4P4</accession>
<feature type="compositionally biased region" description="Basic and acidic residues" evidence="4">
    <location>
        <begin position="477"/>
        <end position="486"/>
    </location>
</feature>
<feature type="compositionally biased region" description="Basic and acidic residues" evidence="4">
    <location>
        <begin position="696"/>
        <end position="720"/>
    </location>
</feature>
<evidence type="ECO:0000256" key="2">
    <source>
        <dbReference type="ARBA" id="ARBA00022540"/>
    </source>
</evidence>
<dbReference type="PANTHER" id="PTHR23253:SF9">
    <property type="entry name" value="EUKARYOTIC TRANSLATION INITIATION FACTOR 4 GAMMA 2"/>
    <property type="match status" value="1"/>
</dbReference>
<protein>
    <submittedName>
        <fullName evidence="6">Eukaryotic translation initiation factor</fullName>
    </submittedName>
</protein>
<comment type="caution">
    <text evidence="6">The sequence shown here is derived from an EMBL/GenBank/DDBJ whole genome shotgun (WGS) entry which is preliminary data.</text>
</comment>
<dbReference type="SMART" id="SM00543">
    <property type="entry name" value="MIF4G"/>
    <property type="match status" value="1"/>
</dbReference>
<dbReference type="InterPro" id="IPR016024">
    <property type="entry name" value="ARM-type_fold"/>
</dbReference>
<keyword evidence="2 6" id="KW-0396">Initiation factor</keyword>
<evidence type="ECO:0000256" key="1">
    <source>
        <dbReference type="ARBA" id="ARBA00005775"/>
    </source>
</evidence>
<dbReference type="SUPFAM" id="SSF48371">
    <property type="entry name" value="ARM repeat"/>
    <property type="match status" value="1"/>
</dbReference>
<feature type="compositionally biased region" description="Basic and acidic residues" evidence="4">
    <location>
        <begin position="671"/>
        <end position="680"/>
    </location>
</feature>
<feature type="domain" description="MIF4G" evidence="5">
    <location>
        <begin position="827"/>
        <end position="1048"/>
    </location>
</feature>
<feature type="region of interest" description="Disordered" evidence="4">
    <location>
        <begin position="408"/>
        <end position="503"/>
    </location>
</feature>
<dbReference type="InterPro" id="IPR003890">
    <property type="entry name" value="MIF4G-like_typ-3"/>
</dbReference>
<dbReference type="GO" id="GO:0003743">
    <property type="term" value="F:translation initiation factor activity"/>
    <property type="evidence" value="ECO:0007669"/>
    <property type="project" value="UniProtKB-KW"/>
</dbReference>
<feature type="compositionally biased region" description="Low complexity" evidence="4">
    <location>
        <begin position="453"/>
        <end position="476"/>
    </location>
</feature>
<dbReference type="Proteomes" id="UP000823046">
    <property type="component" value="Unassembled WGS sequence"/>
</dbReference>
<feature type="compositionally biased region" description="Basic and acidic residues" evidence="4">
    <location>
        <begin position="17"/>
        <end position="28"/>
    </location>
</feature>
<feature type="region of interest" description="Disordered" evidence="4">
    <location>
        <begin position="356"/>
        <end position="393"/>
    </location>
</feature>
<keyword evidence="3" id="KW-0648">Protein biosynthesis</keyword>
<evidence type="ECO:0000313" key="6">
    <source>
        <dbReference type="EMBL" id="KAF8818757.1"/>
    </source>
</evidence>
<evidence type="ECO:0000259" key="5">
    <source>
        <dbReference type="SMART" id="SM00543"/>
    </source>
</evidence>
<feature type="compositionally biased region" description="Polar residues" evidence="4">
    <location>
        <begin position="681"/>
        <end position="690"/>
    </location>
</feature>
<dbReference type="PANTHER" id="PTHR23253">
    <property type="entry name" value="EUKARYOTIC TRANSLATION INITIATION FACTOR 4 GAMMA"/>
    <property type="match status" value="1"/>
</dbReference>
<evidence type="ECO:0000313" key="7">
    <source>
        <dbReference type="Proteomes" id="UP000823046"/>
    </source>
</evidence>
<feature type="compositionally biased region" description="Polar residues" evidence="4">
    <location>
        <begin position="53"/>
        <end position="62"/>
    </location>
</feature>
<proteinExistence type="inferred from homology"/>
<evidence type="ECO:0000256" key="3">
    <source>
        <dbReference type="ARBA" id="ARBA00022917"/>
    </source>
</evidence>
<feature type="compositionally biased region" description="Basic and acidic residues" evidence="4">
    <location>
        <begin position="40"/>
        <end position="52"/>
    </location>
</feature>
<organism evidence="6 7">
    <name type="scientific">Cardiosporidium cionae</name>
    <dbReference type="NCBI Taxonomy" id="476202"/>
    <lineage>
        <taxon>Eukaryota</taxon>
        <taxon>Sar</taxon>
        <taxon>Alveolata</taxon>
        <taxon>Apicomplexa</taxon>
        <taxon>Aconoidasida</taxon>
        <taxon>Nephromycida</taxon>
        <taxon>Cardiosporidium</taxon>
    </lineage>
</organism>
<evidence type="ECO:0000256" key="4">
    <source>
        <dbReference type="SAM" id="MobiDB-lite"/>
    </source>
</evidence>
<feature type="compositionally biased region" description="Polar residues" evidence="4">
    <location>
        <begin position="121"/>
        <end position="163"/>
    </location>
</feature>